<protein>
    <submittedName>
        <fullName evidence="5">GNAT family N-acetyltransferase</fullName>
    </submittedName>
</protein>
<dbReference type="InterPro" id="IPR016181">
    <property type="entry name" value="Acyl_CoA_acyltransferase"/>
</dbReference>
<comment type="caution">
    <text evidence="5">The sequence shown here is derived from an EMBL/GenBank/DDBJ whole genome shotgun (WGS) entry which is preliminary data.</text>
</comment>
<dbReference type="InterPro" id="IPR000182">
    <property type="entry name" value="GNAT_dom"/>
</dbReference>
<evidence type="ECO:0000256" key="2">
    <source>
        <dbReference type="ARBA" id="ARBA00023315"/>
    </source>
</evidence>
<dbReference type="SUPFAM" id="SSF55729">
    <property type="entry name" value="Acyl-CoA N-acyltransferases (Nat)"/>
    <property type="match status" value="1"/>
</dbReference>
<evidence type="ECO:0000256" key="1">
    <source>
        <dbReference type="ARBA" id="ARBA00022679"/>
    </source>
</evidence>
<name>A0ABQ4MAK5_9BACL</name>
<sequence>MGKISAPWLKLKAGIDLEDYTLINRLQEQCVREDRITLKLELDYKLEASQETGDGAGLQHINEFMYFDEQQLVGYLGISHFGGTGSPLEVTGMVHPAYRRQGIFTRLYEMAVAEWKRRNSGGMLLLCDRASVSGQKYIAKIDAVYRHSEYEMYLRQNHQKPQNELLSGGLSFRKATNADGREIARQNAIYFDDETYDAEDASKDSDSEITSEHESVDNDNDGLSLPETEEQRGMRIYLAELNGQSIGKFHLQMTAEAGGIFGLGVLPEHRGQGFGRAILQQAIEKLQEADMKEIFLQVAAENAKALQLYKSCGFQETSTMDYYEAAGNRI</sequence>
<keyword evidence="1" id="KW-0808">Transferase</keyword>
<keyword evidence="2" id="KW-0012">Acyltransferase</keyword>
<reference evidence="5 6" key="1">
    <citation type="submission" date="2021-03" db="EMBL/GenBank/DDBJ databases">
        <title>Antimicrobial resistance genes in bacteria isolated from Japanese honey, and their potential for conferring macrolide and lincosamide resistance in the American foulbrood pathogen Paenibacillus larvae.</title>
        <authorList>
            <person name="Okamoto M."/>
            <person name="Kumagai M."/>
            <person name="Kanamori H."/>
            <person name="Takamatsu D."/>
        </authorList>
    </citation>
    <scope>NUCLEOTIDE SEQUENCE [LARGE SCALE GENOMIC DNA]</scope>
    <source>
        <strain evidence="5 6">J42TS3</strain>
    </source>
</reference>
<evidence type="ECO:0000313" key="6">
    <source>
        <dbReference type="Proteomes" id="UP000679992"/>
    </source>
</evidence>
<feature type="compositionally biased region" description="Basic and acidic residues" evidence="3">
    <location>
        <begin position="200"/>
        <end position="216"/>
    </location>
</feature>
<dbReference type="Gene3D" id="3.40.630.30">
    <property type="match status" value="1"/>
</dbReference>
<proteinExistence type="predicted"/>
<dbReference type="InterPro" id="IPR050680">
    <property type="entry name" value="YpeA/RimI_acetyltransf"/>
</dbReference>
<feature type="domain" description="N-acetyltransferase" evidence="4">
    <location>
        <begin position="15"/>
        <end position="157"/>
    </location>
</feature>
<evidence type="ECO:0000256" key="3">
    <source>
        <dbReference type="SAM" id="MobiDB-lite"/>
    </source>
</evidence>
<evidence type="ECO:0000259" key="4">
    <source>
        <dbReference type="PROSITE" id="PS51186"/>
    </source>
</evidence>
<organism evidence="5 6">
    <name type="scientific">Paenibacillus vini</name>
    <dbReference type="NCBI Taxonomy" id="1476024"/>
    <lineage>
        <taxon>Bacteria</taxon>
        <taxon>Bacillati</taxon>
        <taxon>Bacillota</taxon>
        <taxon>Bacilli</taxon>
        <taxon>Bacillales</taxon>
        <taxon>Paenibacillaceae</taxon>
        <taxon>Paenibacillus</taxon>
    </lineage>
</organism>
<dbReference type="PROSITE" id="PS51186">
    <property type="entry name" value="GNAT"/>
    <property type="match status" value="2"/>
</dbReference>
<accession>A0ABQ4MAK5</accession>
<feature type="domain" description="N-acetyltransferase" evidence="4">
    <location>
        <begin position="170"/>
        <end position="330"/>
    </location>
</feature>
<gene>
    <name evidence="5" type="ORF">J42TS3_20660</name>
</gene>
<evidence type="ECO:0000313" key="5">
    <source>
        <dbReference type="EMBL" id="GIP53031.1"/>
    </source>
</evidence>
<dbReference type="Proteomes" id="UP000679992">
    <property type="component" value="Unassembled WGS sequence"/>
</dbReference>
<dbReference type="EMBL" id="BOSL01000005">
    <property type="protein sequence ID" value="GIP53031.1"/>
    <property type="molecule type" value="Genomic_DNA"/>
</dbReference>
<dbReference type="CDD" id="cd04301">
    <property type="entry name" value="NAT_SF"/>
    <property type="match status" value="2"/>
</dbReference>
<dbReference type="Pfam" id="PF00583">
    <property type="entry name" value="Acetyltransf_1"/>
    <property type="match status" value="2"/>
</dbReference>
<dbReference type="PANTHER" id="PTHR43420:SF12">
    <property type="entry name" value="N-ACETYLTRANSFERASE DOMAIN-CONTAINING PROTEIN"/>
    <property type="match status" value="1"/>
</dbReference>
<dbReference type="PANTHER" id="PTHR43420">
    <property type="entry name" value="ACETYLTRANSFERASE"/>
    <property type="match status" value="1"/>
</dbReference>
<dbReference type="RefSeq" id="WP_213654697.1">
    <property type="nucleotide sequence ID" value="NZ_BOSL01000005.1"/>
</dbReference>
<keyword evidence="6" id="KW-1185">Reference proteome</keyword>
<feature type="region of interest" description="Disordered" evidence="3">
    <location>
        <begin position="195"/>
        <end position="226"/>
    </location>
</feature>